<dbReference type="EMBL" id="JAGEUA010000007">
    <property type="protein sequence ID" value="KAL0970641.1"/>
    <property type="molecule type" value="Genomic_DNA"/>
</dbReference>
<feature type="compositionally biased region" description="Basic and acidic residues" evidence="6">
    <location>
        <begin position="1870"/>
        <end position="1889"/>
    </location>
</feature>
<dbReference type="SMART" id="SM00451">
    <property type="entry name" value="ZnF_U1"/>
    <property type="match status" value="2"/>
</dbReference>
<feature type="compositionally biased region" description="Basic and acidic residues" evidence="6">
    <location>
        <begin position="1821"/>
        <end position="1832"/>
    </location>
</feature>
<feature type="region of interest" description="Disordered" evidence="6">
    <location>
        <begin position="845"/>
        <end position="932"/>
    </location>
</feature>
<gene>
    <name evidence="8" type="ORF">UPYG_G00244960</name>
</gene>
<sequence>MLQSWVRFFLTPGLTPLFLTTNRVVMGSVLDMSLLSSFTLLLELCAAPRSSPLNLIGGLGVGSPPPQLLLVHASLQLAQLKAQLTLNQLVAVGTVATAKPLLPSFHPPPVCFAPLLNLLKVAATIKNMSHPLYNPLGGQYSSQSQRTDAQMGQYGRTQAQVGMEPLGASRLGLGNSGFGGSSQSSYGVGRMSGITPELEKSIDQHIRGAREEVRLFSEMMQQSQQVPPVNRDTRQSRDPRDEILSGGRMGYTRGLSSSDRKSSMESWSGYPNQSSPQSSPSQMYTSGFGGLGGLGSARGSESLSSALSAASKPTRYTSESASSILGSFGLSNEDLDLLSHYPDDQLTPDNLPFILRDIRMRKTSRTMDVDHRSQAGGGPGLESDHGGGGQSKFIDYGHSSTSKFGGYDDCDRRIDSYSGQDPLPKESPIGHDGIPYGSSRGSNASNRSKLNQRSPVQRPISLPEKATDASVSLPTRSGKGKPIVKARNSSREGAKSIPAHGGGEGLDRLLTILNRGTARGQAQAHSDLGILREGGAGGPEHGGVPLGVHPLVSTQTWPPMYPVMNSSVPPPGHVPVALPPPLLGPLQRMGPSMHQQLNAPPPLMMVQKRLPTPTMMSDYSATTPRIFPHTCSLCNIECTKLKDWIAHQNTVLHTRNCRLLRSCYPDWTDETFTVASLPPGRNDNSQQYSGSRHNQAARPTSRSPSWSQSPSPRRSSYQSTDTPCIPSSRERRRNATARRSRSPVLRQDQGRASKLTTSSSQREAASSRRSRSRSRGRERERREQKRSSPSGGTGRSRQQRSSTAERLAKKLLESSAGLSINKNTSLEDMMQSLAPALLAELAKKKVSTTTASSSVDDASKRERGRRRGRSSSPTSKKKDAGTHRSGSKGATRHRSLSNRKSSSPSSCSSKAKKEGSTGNTTWLRLKQMSPKTKHDEVFEAVKVYGKVKQLTLYKVFQQPTEAAVLFEKEEDAMNLANRKVLTINNGSAFVEFEKDQPKKSTGSKDDNRSKKSSDSKDDNRSKKSTDSKDDNRSKKSIDSKDDNRSKKSTDSKDDNRSKKSTDSKDDNRSKKSTDSKDDNRSKKSTDSKDDNRSKKSTDSKDDNRSKKSTDSKDDNRSKKSTDSKDDNRSKKSSDSKDDNRHKKSTDSKDDNKPKKSTDSKDDNQPKKSTQKKVTAADSSKKTIVTKTATTSKTTSKGPGNNTKSKPNTPKGAGANTKPELAQPEKPAVVEDPYIKIEGLPEKGSYTTEDVENLLKPHGYTPVPFNCFIMPDERWGVIRMDTEPKTNTIVSQCSKCPLKLKDCPLSFSMIKLYQEGVYKTFKGQGNSVDPTLRDRLLLVTNVPTGDLAVQAIHDRVKCIGSYCDSLVLNDMIYFEMETPSKGKAVCLHFQMFPCVINNHQPTFRMLVNSEGVKPVAKDAKASVEPAASANTCSTTETTHMNAASIKTSTTATLDAGTTAMAKSTAQHDATKQTGDVMEAKKPSSGSVVISDEDSVIVSDEEPMVTESGQAEGGVSSMEEKEDSQTETEKMEDEQEGTKNNQVAQNVDSVVSTQLPAVTISSSDVEVTMETSSSNVHVVSTNEIAADPSLTTVEPSNPPPPNTITEPLPAPTPLPGLNAAVVPVPGNDEDKTLEFPPMTPEILKALEEAVLKHRLERRGEEQGEGSKATSLLDNNNATAGEKKDTTSQAGEKSQAEDENTSSPTKTPQEEKKQQSVSDKVKPKPMKASSSDEDKPKSQKESSSGKDKPEPQKESSSDKSKPESQKESSSDKEKPEHLKESSSGKGKPSATKVKTTSDGATTTPKQKDQPQKGGTQSSVGRGRRSGDHASPERRESSRHRNSRAHSEEQRPCSINGDLNPSQPPFWINAGSNRQEDSSPAKKRASREEESSKNHSSRNSRSHRSESRDKKDTQRTGTSNAVDDCCPINLEEFNLDEFVTVDEVEGDEAENTNPPELLSSPHEVQGETPDCEPSVRSTKRKRGSPDTATCTPTSSHELETEMPLSKKVPVEQENLPQAQKPQQKATKKTQAAKPQPDTISGRKTRSSAALTTTQAAETQEVEAVGSDTIKDKPKMYPMIQPVVEIHKLRLPLFDQQVSALGTAEKQESIILVSDQENTSEKPPEVEETIQTEKDASILAAEVQNGACSLEVVMDDQSDSCKEQELQKTMELKDVQNVIGSQEQKTLVDKVPEEQESVTIQMLDETVDDDQQQSESQPTDSQVPQTTKELTEGFEDESAFQVLDSVEDTEDNLADGAHSGPGELDVFHTVDSVGQPETAQSSEDHVAGSTSEDASRPQRGSAKEPQNEINKGSKRTLKSPETPRTDSTEKDKEREQKKEERISVDLEDLVTLDEVGSGGMSPEPHPVSSVDESGETFNPETLVTLDEAGGDADEPEMKLHPQKSPQPSQPQCTDSTGGATGSPRAEDESRDMEEIKGMNFLTVDEVGDDEEEETVTPRGRGRGRKRKTPVRKSLRGKRGTAKEKEVEETTVEISPPPDAAGPASLVEDVVTSEADSQPAIPGPVADLQDKEKVTEAPAEQPRPEASSAGQETQLEPPETQSLEEKQEVTGMANGKTGSMKGEGEPEAKRCRSESPLTAVFQLPPFTPDNPIGMDFVVPRSGFFCKLCCRFYGNEIAAKKTHCSSLGHYQNMQKYYLKNLQ</sequence>
<evidence type="ECO:0000256" key="4">
    <source>
        <dbReference type="ARBA" id="ARBA00022833"/>
    </source>
</evidence>
<feature type="compositionally biased region" description="Low complexity" evidence="6">
    <location>
        <begin position="2044"/>
        <end position="2060"/>
    </location>
</feature>
<feature type="compositionally biased region" description="Pro residues" evidence="6">
    <location>
        <begin position="1594"/>
        <end position="1612"/>
    </location>
</feature>
<feature type="region of interest" description="Disordered" evidence="6">
    <location>
        <begin position="991"/>
        <end position="1226"/>
    </location>
</feature>
<feature type="compositionally biased region" description="Acidic residues" evidence="6">
    <location>
        <begin position="2440"/>
        <end position="2449"/>
    </location>
</feature>
<evidence type="ECO:0000256" key="2">
    <source>
        <dbReference type="ARBA" id="ARBA00022723"/>
    </source>
</evidence>
<feature type="compositionally biased region" description="Basic and acidic residues" evidence="6">
    <location>
        <begin position="1899"/>
        <end position="1910"/>
    </location>
</feature>
<feature type="region of interest" description="Disordered" evidence="6">
    <location>
        <begin position="220"/>
        <end position="292"/>
    </location>
</feature>
<feature type="region of interest" description="Disordered" evidence="6">
    <location>
        <begin position="412"/>
        <end position="502"/>
    </location>
</feature>
<feature type="compositionally biased region" description="Low complexity" evidence="6">
    <location>
        <begin position="787"/>
        <end position="802"/>
    </location>
</feature>
<feature type="compositionally biased region" description="Basic and acidic residues" evidence="6">
    <location>
        <begin position="775"/>
        <end position="786"/>
    </location>
</feature>
<dbReference type="GO" id="GO:0008270">
    <property type="term" value="F:zinc ion binding"/>
    <property type="evidence" value="ECO:0007669"/>
    <property type="project" value="UniProtKB-KW"/>
</dbReference>
<feature type="compositionally biased region" description="Polar residues" evidence="6">
    <location>
        <begin position="1789"/>
        <end position="1801"/>
    </location>
</feature>
<feature type="region of interest" description="Disordered" evidence="6">
    <location>
        <begin position="364"/>
        <end position="397"/>
    </location>
</feature>
<dbReference type="InterPro" id="IPR003604">
    <property type="entry name" value="Matrin/U1-like-C_Znf_C2H2"/>
</dbReference>
<comment type="subcellular location">
    <subcellularLocation>
        <location evidence="1">Nucleus</location>
    </subcellularLocation>
</comment>
<feature type="compositionally biased region" description="Polar residues" evidence="6">
    <location>
        <begin position="1665"/>
        <end position="1676"/>
    </location>
</feature>
<proteinExistence type="predicted"/>
<feature type="region of interest" description="Disordered" evidence="6">
    <location>
        <begin position="1652"/>
        <end position="2068"/>
    </location>
</feature>
<protein>
    <recommendedName>
        <fullName evidence="7">Matrin-type domain-containing protein</fullName>
    </recommendedName>
</protein>
<feature type="compositionally biased region" description="Polar residues" evidence="6">
    <location>
        <begin position="2208"/>
        <end position="2223"/>
    </location>
</feature>
<feature type="region of interest" description="Disordered" evidence="6">
    <location>
        <begin position="1458"/>
        <end position="1546"/>
    </location>
</feature>
<feature type="compositionally biased region" description="Low complexity" evidence="6">
    <location>
        <begin position="698"/>
        <end position="720"/>
    </location>
</feature>
<feature type="compositionally biased region" description="Basic residues" evidence="6">
    <location>
        <begin position="730"/>
        <end position="741"/>
    </location>
</feature>
<evidence type="ECO:0000256" key="1">
    <source>
        <dbReference type="ARBA" id="ARBA00004123"/>
    </source>
</evidence>
<name>A0ABD0X0B3_UMBPY</name>
<feature type="compositionally biased region" description="Low complexity" evidence="6">
    <location>
        <begin position="898"/>
        <end position="909"/>
    </location>
</feature>
<dbReference type="InterPro" id="IPR000690">
    <property type="entry name" value="Matrin/U1-C_Znf_C2H2"/>
</dbReference>
<feature type="compositionally biased region" description="Polar residues" evidence="6">
    <location>
        <begin position="1536"/>
        <end position="1546"/>
    </location>
</feature>
<evidence type="ECO:0000313" key="9">
    <source>
        <dbReference type="Proteomes" id="UP001557470"/>
    </source>
</evidence>
<feature type="compositionally biased region" description="Basic residues" evidence="6">
    <location>
        <begin position="2454"/>
        <end position="2474"/>
    </location>
</feature>
<evidence type="ECO:0000256" key="6">
    <source>
        <dbReference type="SAM" id="MobiDB-lite"/>
    </source>
</evidence>
<dbReference type="GO" id="GO:0005634">
    <property type="term" value="C:nucleus"/>
    <property type="evidence" value="ECO:0007669"/>
    <property type="project" value="UniProtKB-SubCell"/>
</dbReference>
<feature type="compositionally biased region" description="Acidic residues" evidence="6">
    <location>
        <begin position="1489"/>
        <end position="1502"/>
    </location>
</feature>
<feature type="compositionally biased region" description="Basic and acidic residues" evidence="6">
    <location>
        <begin position="364"/>
        <end position="373"/>
    </location>
</feature>
<dbReference type="Proteomes" id="UP001557470">
    <property type="component" value="Unassembled WGS sequence"/>
</dbReference>
<feature type="region of interest" description="Disordered" evidence="6">
    <location>
        <begin position="2197"/>
        <end position="2584"/>
    </location>
</feature>
<feature type="compositionally biased region" description="Polar residues" evidence="6">
    <location>
        <begin position="1982"/>
        <end position="1991"/>
    </location>
</feature>
<feature type="compositionally biased region" description="Polar residues" evidence="6">
    <location>
        <begin position="1462"/>
        <end position="1472"/>
    </location>
</feature>
<dbReference type="PANTHER" id="PTHR15491">
    <property type="match status" value="1"/>
</dbReference>
<feature type="compositionally biased region" description="Basic and acidic residues" evidence="6">
    <location>
        <begin position="2316"/>
        <end position="2339"/>
    </location>
</feature>
<feature type="compositionally biased region" description="Basic and acidic residues" evidence="6">
    <location>
        <begin position="1727"/>
        <end position="1779"/>
    </location>
</feature>
<feature type="compositionally biased region" description="Basic and acidic residues" evidence="6">
    <location>
        <begin position="991"/>
        <end position="1165"/>
    </location>
</feature>
<dbReference type="PROSITE" id="PS50171">
    <property type="entry name" value="ZF_MATRIN"/>
    <property type="match status" value="1"/>
</dbReference>
<feature type="compositionally biased region" description="Acidic residues" evidence="6">
    <location>
        <begin position="1929"/>
        <end position="1946"/>
    </location>
</feature>
<feature type="compositionally biased region" description="Low complexity" evidence="6">
    <location>
        <begin position="2012"/>
        <end position="2032"/>
    </location>
</feature>
<reference evidence="8 9" key="1">
    <citation type="submission" date="2024-06" db="EMBL/GenBank/DDBJ databases">
        <authorList>
            <person name="Pan Q."/>
            <person name="Wen M."/>
            <person name="Jouanno E."/>
            <person name="Zahm M."/>
            <person name="Klopp C."/>
            <person name="Cabau C."/>
            <person name="Louis A."/>
            <person name="Berthelot C."/>
            <person name="Parey E."/>
            <person name="Roest Crollius H."/>
            <person name="Montfort J."/>
            <person name="Robinson-Rechavi M."/>
            <person name="Bouchez O."/>
            <person name="Lampietro C."/>
            <person name="Lopez Roques C."/>
            <person name="Donnadieu C."/>
            <person name="Postlethwait J."/>
            <person name="Bobe J."/>
            <person name="Verreycken H."/>
            <person name="Guiguen Y."/>
        </authorList>
    </citation>
    <scope>NUCLEOTIDE SEQUENCE [LARGE SCALE GENOMIC DNA]</scope>
    <source>
        <strain evidence="8">Up_M1</strain>
        <tissue evidence="8">Testis</tissue>
    </source>
</reference>
<keyword evidence="2" id="KW-0479">Metal-binding</keyword>
<evidence type="ECO:0000259" key="7">
    <source>
        <dbReference type="PROSITE" id="PS50171"/>
    </source>
</evidence>
<feature type="compositionally biased region" description="Low complexity" evidence="6">
    <location>
        <begin position="2397"/>
        <end position="2406"/>
    </location>
</feature>
<feature type="region of interest" description="Disordered" evidence="6">
    <location>
        <begin position="672"/>
        <end position="805"/>
    </location>
</feature>
<keyword evidence="3" id="KW-0863">Zinc-finger</keyword>
<keyword evidence="4" id="KW-0862">Zinc</keyword>
<dbReference type="PANTHER" id="PTHR15491:SF9">
    <property type="entry name" value="CIP1-INTERACTING ZINC FINGER PROTEIN"/>
    <property type="match status" value="1"/>
</dbReference>
<feature type="domain" description="Matrin-type" evidence="7">
    <location>
        <begin position="2617"/>
        <end position="2648"/>
    </location>
</feature>
<comment type="caution">
    <text evidence="8">The sequence shown here is derived from an EMBL/GenBank/DDBJ whole genome shotgun (WGS) entry which is preliminary data.</text>
</comment>
<feature type="compositionally biased region" description="Basic and acidic residues" evidence="6">
    <location>
        <begin position="2288"/>
        <end position="2301"/>
    </location>
</feature>
<keyword evidence="9" id="KW-1185">Reference proteome</keyword>
<feature type="compositionally biased region" description="Low complexity" evidence="6">
    <location>
        <begin position="271"/>
        <end position="282"/>
    </location>
</feature>
<feature type="compositionally biased region" description="Polar residues" evidence="6">
    <location>
        <begin position="682"/>
        <end position="694"/>
    </location>
</feature>
<feature type="compositionally biased region" description="Basic and acidic residues" evidence="6">
    <location>
        <begin position="1705"/>
        <end position="1719"/>
    </location>
</feature>
<feature type="compositionally biased region" description="Low complexity" evidence="6">
    <location>
        <begin position="1181"/>
        <end position="1196"/>
    </location>
</feature>
<feature type="compositionally biased region" description="Low complexity" evidence="6">
    <location>
        <begin position="847"/>
        <end position="856"/>
    </location>
</feature>
<dbReference type="InterPro" id="IPR026811">
    <property type="entry name" value="CIZ1"/>
</dbReference>
<organism evidence="8 9">
    <name type="scientific">Umbra pygmaea</name>
    <name type="common">Eastern mudminnow</name>
    <dbReference type="NCBI Taxonomy" id="75934"/>
    <lineage>
        <taxon>Eukaryota</taxon>
        <taxon>Metazoa</taxon>
        <taxon>Chordata</taxon>
        <taxon>Craniata</taxon>
        <taxon>Vertebrata</taxon>
        <taxon>Euteleostomi</taxon>
        <taxon>Actinopterygii</taxon>
        <taxon>Neopterygii</taxon>
        <taxon>Teleostei</taxon>
        <taxon>Protacanthopterygii</taxon>
        <taxon>Esociformes</taxon>
        <taxon>Umbridae</taxon>
        <taxon>Umbra</taxon>
    </lineage>
</organism>
<feature type="compositionally biased region" description="Basic and acidic residues" evidence="6">
    <location>
        <begin position="231"/>
        <end position="243"/>
    </location>
</feature>
<keyword evidence="5" id="KW-0539">Nucleus</keyword>
<feature type="compositionally biased region" description="Polar residues" evidence="6">
    <location>
        <begin position="1197"/>
        <end position="1207"/>
    </location>
</feature>
<accession>A0ABD0X0B3</accession>
<feature type="compositionally biased region" description="Gly residues" evidence="6">
    <location>
        <begin position="375"/>
        <end position="390"/>
    </location>
</feature>
<evidence type="ECO:0000313" key="8">
    <source>
        <dbReference type="EMBL" id="KAL0970641.1"/>
    </source>
</evidence>
<feature type="compositionally biased region" description="Basic and acidic residues" evidence="6">
    <location>
        <begin position="2419"/>
        <end position="2431"/>
    </location>
</feature>
<evidence type="ECO:0000256" key="5">
    <source>
        <dbReference type="ARBA" id="ARBA00023242"/>
    </source>
</evidence>
<evidence type="ECO:0000256" key="3">
    <source>
        <dbReference type="ARBA" id="ARBA00022771"/>
    </source>
</evidence>
<feature type="compositionally biased region" description="Low complexity" evidence="6">
    <location>
        <begin position="437"/>
        <end position="448"/>
    </location>
</feature>
<feature type="region of interest" description="Disordered" evidence="6">
    <location>
        <begin position="1583"/>
        <end position="1638"/>
    </location>
</feature>